<evidence type="ECO:0000256" key="1">
    <source>
        <dbReference type="SAM" id="Phobius"/>
    </source>
</evidence>
<keyword evidence="1" id="KW-0472">Membrane</keyword>
<dbReference type="InterPro" id="IPR052179">
    <property type="entry name" value="DD-CPase-like"/>
</dbReference>
<gene>
    <name evidence="3" type="ORF">KC669_03305</name>
</gene>
<dbReference type="GO" id="GO:0006508">
    <property type="term" value="P:proteolysis"/>
    <property type="evidence" value="ECO:0007669"/>
    <property type="project" value="InterPro"/>
</dbReference>
<dbReference type="Pfam" id="PF02557">
    <property type="entry name" value="VanY"/>
    <property type="match status" value="1"/>
</dbReference>
<feature type="transmembrane region" description="Helical" evidence="1">
    <location>
        <begin position="7"/>
        <end position="27"/>
    </location>
</feature>
<evidence type="ECO:0000313" key="3">
    <source>
        <dbReference type="EMBL" id="MCA9387036.1"/>
    </source>
</evidence>
<dbReference type="GO" id="GO:0008233">
    <property type="term" value="F:peptidase activity"/>
    <property type="evidence" value="ECO:0007669"/>
    <property type="project" value="InterPro"/>
</dbReference>
<name>A0A955LBM6_9BACT</name>
<accession>A0A955LBM6</accession>
<dbReference type="EMBL" id="JAGQLF010000038">
    <property type="protein sequence ID" value="MCA9387036.1"/>
    <property type="molecule type" value="Genomic_DNA"/>
</dbReference>
<dbReference type="PANTHER" id="PTHR34385:SF1">
    <property type="entry name" value="PEPTIDOGLYCAN L-ALANYL-D-GLUTAMATE ENDOPEPTIDASE CWLK"/>
    <property type="match status" value="1"/>
</dbReference>
<dbReference type="AlphaFoldDB" id="A0A955LBM6"/>
<organism evidence="3 4">
    <name type="scientific">Candidatus Dojkabacteria bacterium</name>
    <dbReference type="NCBI Taxonomy" id="2099670"/>
    <lineage>
        <taxon>Bacteria</taxon>
        <taxon>Candidatus Dojkabacteria</taxon>
    </lineage>
</organism>
<evidence type="ECO:0000313" key="4">
    <source>
        <dbReference type="Proteomes" id="UP000714915"/>
    </source>
</evidence>
<dbReference type="Proteomes" id="UP000714915">
    <property type="component" value="Unassembled WGS sequence"/>
</dbReference>
<proteinExistence type="predicted"/>
<keyword evidence="1" id="KW-1133">Transmembrane helix</keyword>
<dbReference type="SUPFAM" id="SSF55166">
    <property type="entry name" value="Hedgehog/DD-peptidase"/>
    <property type="match status" value="1"/>
</dbReference>
<reference evidence="3" key="1">
    <citation type="submission" date="2020-04" db="EMBL/GenBank/DDBJ databases">
        <authorList>
            <person name="Zhang T."/>
        </authorList>
    </citation>
    <scope>NUCLEOTIDE SEQUENCE</scope>
    <source>
        <strain evidence="3">HKST-UBA09</strain>
    </source>
</reference>
<dbReference type="InterPro" id="IPR003709">
    <property type="entry name" value="VanY-like_core_dom"/>
</dbReference>
<dbReference type="Gene3D" id="3.30.1380.10">
    <property type="match status" value="1"/>
</dbReference>
<evidence type="ECO:0000259" key="2">
    <source>
        <dbReference type="Pfam" id="PF02557"/>
    </source>
</evidence>
<feature type="domain" description="D-alanyl-D-alanine carboxypeptidase-like core" evidence="2">
    <location>
        <begin position="280"/>
        <end position="417"/>
    </location>
</feature>
<dbReference type="InterPro" id="IPR058193">
    <property type="entry name" value="VanY/YodJ_core_dom"/>
</dbReference>
<protein>
    <submittedName>
        <fullName evidence="3">M15 family metallopeptidase</fullName>
    </submittedName>
</protein>
<sequence>MSLKKKILIISGLIFSVILIIVVIFRIQIFTQLNNLAALTYYKYPSYFTETIWRITDNNPIIASNEKPRVYTKIYNQDKVTEFKQLENELEELPSGIAFTHLGQNGIDAEIKNELVYIKDNNLRSKIISLEENEVQPKVDEVLYVGTGEFTEIEEVFSELTKSAIKEGYSYLGTELIENKSVKTSSNSVILGKAKIKIDSCNQYGVIPIIFDINQKEYSIDEFLIEKIHKISCEEAVAPNLTEIAVCDDCLLFPVDKVHGLEQIFSPATKSSVWDGVEFSVDERAFVNFENLLLDAKKAGHNINLTSTYRSYDTQVDTFKYWVDWNQNLFGYSRIKAIDEANKVSAKPGFSEHQLGTAVDLNALECKEFEGYCAENDALWSWLYENAKNYGFVLSYPYQKEDQTGYTFEPWHYRWIGIQNARIYQEQDKTLNDWLLEYYYRD</sequence>
<dbReference type="InterPro" id="IPR009045">
    <property type="entry name" value="Zn_M74/Hedgehog-like"/>
</dbReference>
<keyword evidence="1" id="KW-0812">Transmembrane</keyword>
<reference evidence="3" key="2">
    <citation type="journal article" date="2021" name="Microbiome">
        <title>Successional dynamics and alternative stable states in a saline activated sludge microbial community over 9 years.</title>
        <authorList>
            <person name="Wang Y."/>
            <person name="Ye J."/>
            <person name="Ju F."/>
            <person name="Liu L."/>
            <person name="Boyd J.A."/>
            <person name="Deng Y."/>
            <person name="Parks D.H."/>
            <person name="Jiang X."/>
            <person name="Yin X."/>
            <person name="Woodcroft B.J."/>
            <person name="Tyson G.W."/>
            <person name="Hugenholtz P."/>
            <person name="Polz M.F."/>
            <person name="Zhang T."/>
        </authorList>
    </citation>
    <scope>NUCLEOTIDE SEQUENCE</scope>
    <source>
        <strain evidence="3">HKST-UBA09</strain>
    </source>
</reference>
<dbReference type="PANTHER" id="PTHR34385">
    <property type="entry name" value="D-ALANYL-D-ALANINE CARBOXYPEPTIDASE"/>
    <property type="match status" value="1"/>
</dbReference>
<dbReference type="CDD" id="cd14852">
    <property type="entry name" value="LD-carboxypeptidase"/>
    <property type="match status" value="1"/>
</dbReference>
<comment type="caution">
    <text evidence="3">The sequence shown here is derived from an EMBL/GenBank/DDBJ whole genome shotgun (WGS) entry which is preliminary data.</text>
</comment>